<evidence type="ECO:0000313" key="2">
    <source>
        <dbReference type="EMBL" id="GFJ78173.1"/>
    </source>
</evidence>
<evidence type="ECO:0000256" key="1">
    <source>
        <dbReference type="SAM" id="MobiDB-lite"/>
    </source>
</evidence>
<sequence>MFFSILAAKLGRMLHRRGHSTAARYLEHELHRRGGHGHGYGHGYGPGPAPGPGHYGYHGHYRPKGGHGHYGYHGHYRPKKKGRRRYW</sequence>
<dbReference type="AlphaFoldDB" id="A0A6V8JZD2"/>
<dbReference type="Proteomes" id="UP000482800">
    <property type="component" value="Unassembled WGS sequence"/>
</dbReference>
<name>A0A6V8JZD2_9ACTN</name>
<gene>
    <name evidence="2" type="ORF">Phou_023530</name>
</gene>
<comment type="caution">
    <text evidence="2">The sequence shown here is derived from an EMBL/GenBank/DDBJ whole genome shotgun (WGS) entry which is preliminary data.</text>
</comment>
<reference evidence="2 3" key="2">
    <citation type="submission" date="2020-03" db="EMBL/GenBank/DDBJ databases">
        <authorList>
            <person name="Ichikawa N."/>
            <person name="Kimura A."/>
            <person name="Kitahashi Y."/>
            <person name="Uohara A."/>
        </authorList>
    </citation>
    <scope>NUCLEOTIDE SEQUENCE [LARGE SCALE GENOMIC DNA]</scope>
    <source>
        <strain evidence="2 3">NBRC 108639</strain>
    </source>
</reference>
<reference evidence="2 3" key="1">
    <citation type="submission" date="2020-03" db="EMBL/GenBank/DDBJ databases">
        <title>Whole genome shotgun sequence of Phytohabitans houttuyneae NBRC 108639.</title>
        <authorList>
            <person name="Komaki H."/>
            <person name="Tamura T."/>
        </authorList>
    </citation>
    <scope>NUCLEOTIDE SEQUENCE [LARGE SCALE GENOMIC DNA]</scope>
    <source>
        <strain evidence="2 3">NBRC 108639</strain>
    </source>
</reference>
<feature type="region of interest" description="Disordered" evidence="1">
    <location>
        <begin position="68"/>
        <end position="87"/>
    </location>
</feature>
<accession>A0A6V8JZD2</accession>
<protein>
    <submittedName>
        <fullName evidence="2">Uncharacterized protein</fullName>
    </submittedName>
</protein>
<keyword evidence="3" id="KW-1185">Reference proteome</keyword>
<dbReference type="EMBL" id="BLPF01000001">
    <property type="protein sequence ID" value="GFJ78173.1"/>
    <property type="molecule type" value="Genomic_DNA"/>
</dbReference>
<organism evidence="2 3">
    <name type="scientific">Phytohabitans houttuyneae</name>
    <dbReference type="NCBI Taxonomy" id="1076126"/>
    <lineage>
        <taxon>Bacteria</taxon>
        <taxon>Bacillati</taxon>
        <taxon>Actinomycetota</taxon>
        <taxon>Actinomycetes</taxon>
        <taxon>Micromonosporales</taxon>
        <taxon>Micromonosporaceae</taxon>
    </lineage>
</organism>
<evidence type="ECO:0000313" key="3">
    <source>
        <dbReference type="Proteomes" id="UP000482800"/>
    </source>
</evidence>
<proteinExistence type="predicted"/>